<evidence type="ECO:0000256" key="5">
    <source>
        <dbReference type="ARBA" id="ARBA00022980"/>
    </source>
</evidence>
<keyword evidence="4" id="KW-0862">Zinc</keyword>
<dbReference type="SUPFAM" id="SSF50249">
    <property type="entry name" value="Nucleic acid-binding proteins"/>
    <property type="match status" value="1"/>
</dbReference>
<dbReference type="Gene3D" id="2.40.50.140">
    <property type="entry name" value="Nucleic acid-binding proteins"/>
    <property type="match status" value="1"/>
</dbReference>
<dbReference type="SUPFAM" id="SSF57850">
    <property type="entry name" value="RING/U-box"/>
    <property type="match status" value="1"/>
</dbReference>
<sequence>MAYPVTKAAQQVVKELHGVVVSAGLMQKTVKVRVGGQKYNRKVQKMFTTPKSYLVHDPNSSLRTGDVVSIMPGWPTSQHKRHVVKQIIAPFGIPIEDRPPEINRTAIHKILKKFDKRTSLGVSKTFPAQIRSDKLLAGTMARDMCAQVSTELVSVVPQLNDYLCPVCFAIAYRPVRLACQHIFCIRCIVKIQRRREKHCPLCRADVVMDASADNLDIELDRYLRKYFNKEVKEKIRANDIERGMEDYGPGYTHSDCAIM</sequence>
<protein>
    <recommendedName>
        <fullName evidence="8">RING-type domain-containing protein</fullName>
    </recommendedName>
</protein>
<dbReference type="Gene3D" id="3.30.40.10">
    <property type="entry name" value="Zinc/RING finger domain, C3HC4 (zinc finger)"/>
    <property type="match status" value="1"/>
</dbReference>
<dbReference type="InterPro" id="IPR013083">
    <property type="entry name" value="Znf_RING/FYVE/PHD"/>
</dbReference>
<keyword evidence="3 7" id="KW-0863">Zinc-finger</keyword>
<dbReference type="InterPro" id="IPR001841">
    <property type="entry name" value="Znf_RING"/>
</dbReference>
<name>A0A0G4LJM2_VERLO</name>
<dbReference type="InterPro" id="IPR017907">
    <property type="entry name" value="Znf_RING_CS"/>
</dbReference>
<dbReference type="PANTHER" id="PTHR23327">
    <property type="entry name" value="RING FINGER PROTEIN 127"/>
    <property type="match status" value="1"/>
</dbReference>
<evidence type="ECO:0000256" key="4">
    <source>
        <dbReference type="ARBA" id="ARBA00022833"/>
    </source>
</evidence>
<evidence type="ECO:0000313" key="10">
    <source>
        <dbReference type="Proteomes" id="UP000045706"/>
    </source>
</evidence>
<proteinExistence type="inferred from homology"/>
<dbReference type="GO" id="GO:1990904">
    <property type="term" value="C:ribonucleoprotein complex"/>
    <property type="evidence" value="ECO:0007669"/>
    <property type="project" value="UniProtKB-KW"/>
</dbReference>
<dbReference type="GO" id="GO:0006412">
    <property type="term" value="P:translation"/>
    <property type="evidence" value="ECO:0007669"/>
    <property type="project" value="InterPro"/>
</dbReference>
<organism evidence="9 10">
    <name type="scientific">Verticillium longisporum</name>
    <name type="common">Verticillium dahliae var. longisporum</name>
    <dbReference type="NCBI Taxonomy" id="100787"/>
    <lineage>
        <taxon>Eukaryota</taxon>
        <taxon>Fungi</taxon>
        <taxon>Dikarya</taxon>
        <taxon>Ascomycota</taxon>
        <taxon>Pezizomycotina</taxon>
        <taxon>Sordariomycetes</taxon>
        <taxon>Hypocreomycetidae</taxon>
        <taxon>Glomerellales</taxon>
        <taxon>Plectosphaerellaceae</taxon>
        <taxon>Verticillium</taxon>
    </lineage>
</organism>
<keyword evidence="2" id="KW-0479">Metal-binding</keyword>
<dbReference type="PROSITE" id="PS50089">
    <property type="entry name" value="ZF_RING_2"/>
    <property type="match status" value="1"/>
</dbReference>
<evidence type="ECO:0000256" key="7">
    <source>
        <dbReference type="PROSITE-ProRule" id="PRU00175"/>
    </source>
</evidence>
<dbReference type="SMART" id="SM00184">
    <property type="entry name" value="RING"/>
    <property type="match status" value="1"/>
</dbReference>
<dbReference type="GO" id="GO:0005840">
    <property type="term" value="C:ribosome"/>
    <property type="evidence" value="ECO:0007669"/>
    <property type="project" value="UniProtKB-KW"/>
</dbReference>
<keyword evidence="6" id="KW-0687">Ribonucleoprotein</keyword>
<dbReference type="Pfam" id="PF00366">
    <property type="entry name" value="Ribosomal_S17"/>
    <property type="match status" value="1"/>
</dbReference>
<dbReference type="Pfam" id="PF03105">
    <property type="entry name" value="SPX"/>
    <property type="match status" value="1"/>
</dbReference>
<gene>
    <name evidence="9" type="ORF">BN1723_012625</name>
</gene>
<evidence type="ECO:0000313" key="9">
    <source>
        <dbReference type="EMBL" id="CRK22241.1"/>
    </source>
</evidence>
<dbReference type="InterPro" id="IPR000266">
    <property type="entry name" value="Ribosomal_uS17"/>
</dbReference>
<evidence type="ECO:0000256" key="3">
    <source>
        <dbReference type="ARBA" id="ARBA00022771"/>
    </source>
</evidence>
<evidence type="ECO:0000256" key="1">
    <source>
        <dbReference type="ARBA" id="ARBA00010254"/>
    </source>
</evidence>
<dbReference type="GO" id="GO:0008270">
    <property type="term" value="F:zinc ion binding"/>
    <property type="evidence" value="ECO:0007669"/>
    <property type="project" value="UniProtKB-KW"/>
</dbReference>
<dbReference type="CDD" id="cd00364">
    <property type="entry name" value="Ribosomal_uS17"/>
    <property type="match status" value="1"/>
</dbReference>
<dbReference type="InterPro" id="IPR004331">
    <property type="entry name" value="SPX_dom"/>
</dbReference>
<reference evidence="10" key="1">
    <citation type="submission" date="2015-05" db="EMBL/GenBank/DDBJ databases">
        <authorList>
            <person name="Fogelqvist Johan"/>
        </authorList>
    </citation>
    <scope>NUCLEOTIDE SEQUENCE [LARGE SCALE GENOMIC DNA]</scope>
</reference>
<dbReference type="PROSITE" id="PS00518">
    <property type="entry name" value="ZF_RING_1"/>
    <property type="match status" value="1"/>
</dbReference>
<dbReference type="Proteomes" id="UP000045706">
    <property type="component" value="Unassembled WGS sequence"/>
</dbReference>
<dbReference type="InterPro" id="IPR018957">
    <property type="entry name" value="Znf_C3HC4_RING-type"/>
</dbReference>
<feature type="domain" description="RING-type" evidence="8">
    <location>
        <begin position="164"/>
        <end position="203"/>
    </location>
</feature>
<comment type="similarity">
    <text evidence="1">Belongs to the universal ribosomal protein uS17 family.</text>
</comment>
<dbReference type="Pfam" id="PF00097">
    <property type="entry name" value="zf-C3HC4"/>
    <property type="match status" value="1"/>
</dbReference>
<dbReference type="PANTHER" id="PTHR23327:SF51">
    <property type="entry name" value="TRANSCRIPTIONAL REGULATOR OF YEAST FORM ADHERENCE 3"/>
    <property type="match status" value="1"/>
</dbReference>
<dbReference type="EMBL" id="CVQI01013002">
    <property type="protein sequence ID" value="CRK22241.1"/>
    <property type="molecule type" value="Genomic_DNA"/>
</dbReference>
<dbReference type="GO" id="GO:0003735">
    <property type="term" value="F:structural constituent of ribosome"/>
    <property type="evidence" value="ECO:0007669"/>
    <property type="project" value="InterPro"/>
</dbReference>
<keyword evidence="5" id="KW-0689">Ribosomal protein</keyword>
<dbReference type="AlphaFoldDB" id="A0A0G4LJM2"/>
<dbReference type="InterPro" id="IPR012340">
    <property type="entry name" value="NA-bd_OB-fold"/>
</dbReference>
<evidence type="ECO:0000256" key="6">
    <source>
        <dbReference type="ARBA" id="ARBA00023274"/>
    </source>
</evidence>
<evidence type="ECO:0000259" key="8">
    <source>
        <dbReference type="PROSITE" id="PS50089"/>
    </source>
</evidence>
<evidence type="ECO:0000256" key="2">
    <source>
        <dbReference type="ARBA" id="ARBA00022723"/>
    </source>
</evidence>
<accession>A0A0G4LJM2</accession>